<sequence>MTPVDVRVDRLAREGCGSGMVARLVPPPDQLLNGVSVPRIGSLLKEALGGGHVPGLRSQHCEIA</sequence>
<proteinExistence type="predicted"/>
<evidence type="ECO:0000313" key="1">
    <source>
        <dbReference type="EMBL" id="ELP64597.1"/>
    </source>
</evidence>
<dbReference type="AlphaFoldDB" id="L7F022"/>
<dbReference type="EMBL" id="AEJB01000441">
    <property type="protein sequence ID" value="ELP64597.1"/>
    <property type="molecule type" value="Genomic_DNA"/>
</dbReference>
<keyword evidence="2" id="KW-1185">Reference proteome</keyword>
<protein>
    <submittedName>
        <fullName evidence="1">Uncharacterized protein</fullName>
    </submittedName>
</protein>
<reference evidence="1 2" key="1">
    <citation type="journal article" date="2011" name="Plasmid">
        <title>Streptomyces turgidiscabies Car8 contains a modular pathogenicity island that shares virulence genes with other actinobacterial plant pathogens.</title>
        <authorList>
            <person name="Huguet-Tapia J.C."/>
            <person name="Badger J.H."/>
            <person name="Loria R."/>
            <person name="Pettis G.S."/>
        </authorList>
    </citation>
    <scope>NUCLEOTIDE SEQUENCE [LARGE SCALE GENOMIC DNA]</scope>
    <source>
        <strain evidence="1 2">Car8</strain>
    </source>
</reference>
<evidence type="ECO:0000313" key="2">
    <source>
        <dbReference type="Proteomes" id="UP000010931"/>
    </source>
</evidence>
<accession>L7F022</accession>
<comment type="caution">
    <text evidence="1">The sequence shown here is derived from an EMBL/GenBank/DDBJ whole genome shotgun (WGS) entry which is preliminary data.</text>
</comment>
<name>L7F022_STRT8</name>
<gene>
    <name evidence="1" type="ORF">STRTUCAR8_09211</name>
</gene>
<organism evidence="1 2">
    <name type="scientific">Streptomyces turgidiscabies (strain Car8)</name>
    <dbReference type="NCBI Taxonomy" id="698760"/>
    <lineage>
        <taxon>Bacteria</taxon>
        <taxon>Bacillati</taxon>
        <taxon>Actinomycetota</taxon>
        <taxon>Actinomycetes</taxon>
        <taxon>Kitasatosporales</taxon>
        <taxon>Streptomycetaceae</taxon>
        <taxon>Streptomyces</taxon>
    </lineage>
</organism>
<dbReference type="Proteomes" id="UP000010931">
    <property type="component" value="Unassembled WGS sequence"/>
</dbReference>